<evidence type="ECO:0000313" key="2">
    <source>
        <dbReference type="EMBL" id="CEL94908.1"/>
    </source>
</evidence>
<keyword evidence="3" id="KW-1185">Reference proteome</keyword>
<proteinExistence type="predicted"/>
<evidence type="ECO:0000313" key="3">
    <source>
        <dbReference type="Proteomes" id="UP000041254"/>
    </source>
</evidence>
<dbReference type="PhylomeDB" id="A0A0G4EHB9"/>
<dbReference type="AlphaFoldDB" id="A0A0G4EHB9"/>
<dbReference type="EMBL" id="CDMY01000227">
    <property type="protein sequence ID" value="CEL94908.1"/>
    <property type="molecule type" value="Genomic_DNA"/>
</dbReference>
<reference evidence="2 3" key="1">
    <citation type="submission" date="2014-11" db="EMBL/GenBank/DDBJ databases">
        <authorList>
            <person name="Zhu J."/>
            <person name="Qi W."/>
            <person name="Song R."/>
        </authorList>
    </citation>
    <scope>NUCLEOTIDE SEQUENCE [LARGE SCALE GENOMIC DNA]</scope>
</reference>
<protein>
    <submittedName>
        <fullName evidence="2">Uncharacterized protein</fullName>
    </submittedName>
</protein>
<dbReference type="InParanoid" id="A0A0G4EHB9"/>
<gene>
    <name evidence="2" type="ORF">Vbra_11718</name>
</gene>
<dbReference type="Proteomes" id="UP000041254">
    <property type="component" value="Unassembled WGS sequence"/>
</dbReference>
<feature type="region of interest" description="Disordered" evidence="1">
    <location>
        <begin position="1"/>
        <end position="29"/>
    </location>
</feature>
<sequence>MSKKTQADPSKVQPSHPVGLDSDSSPLSLEDRSLSELDEYLYEQQPQDFEQILRSVRPLMYPLNESIHELHHRVQEVLQLCCAAASSSQAQGSASERVGAQRAVLLGLVRAISVMMTHKESTDPFQMFSAVQLANAKCDLITAMIEQPALFVSPLVTLPESCFTRHIGPFLDTKDIITRLALTHPYLHTASRKPAMHETLRLGKDFNSEVEMTEWQVSAWGPACSQTKKATMVCLPGRGVLTLLEHASSTLEQLHAWSDAQDAGRATKPKQREGGDELVFPKLTRVEVAGWWICVANRRRWKPTSLVDVHLRDMNADPSVRSVFERMCSGNGGAACTAWLAGPGPHNLTLELRWHGWHLRNLQNLLKPSVKRLSGVWGHEMGRQKIAVSGLQLEEFHTIVIYIYETELESLDAFRAVCMAPNGTINFTCRANVRFDVMRELRYLEAHPSWSDILINLAAAVKTVVFPSGLARWRAVPRVVLHSLPQLVFSKTESLQLSSVGLSSDPLPDPLLSGLSDSIFPNVTTIDLGQTEGGGSEQGHHSQVAERGPLLHVKAKYAWGSNVCFDTGVWSLWEGGGGGEAGSSSDGRQRGMEGRVRKISVDASEEDESGGLAVLRRIRVEVKKNSQKEAKETAVGSEGEPGVLPVCLQAIGKCPLLNSIALDYTLASYSVDQLGSDTPLVQSQLLSRGFLAVQTNRDTVELCRVFGCLFPHCLSEHVSDLSPSAVYAPRVSMDDTVSLSEAVLAHAGLHFPRCVSPHLDKEWERRLIRCINIESRRRLRLLALTRASRRPRSYALDKWCRLGGLRA</sequence>
<accession>A0A0G4EHB9</accession>
<organism evidence="2 3">
    <name type="scientific">Vitrella brassicaformis (strain CCMP3155)</name>
    <dbReference type="NCBI Taxonomy" id="1169540"/>
    <lineage>
        <taxon>Eukaryota</taxon>
        <taxon>Sar</taxon>
        <taxon>Alveolata</taxon>
        <taxon>Colpodellida</taxon>
        <taxon>Vitrellaceae</taxon>
        <taxon>Vitrella</taxon>
    </lineage>
</organism>
<evidence type="ECO:0000256" key="1">
    <source>
        <dbReference type="SAM" id="MobiDB-lite"/>
    </source>
</evidence>
<name>A0A0G4EHB9_VITBC</name>
<dbReference type="VEuPathDB" id="CryptoDB:Vbra_11718"/>